<dbReference type="EMBL" id="HACG01004375">
    <property type="protein sequence ID" value="CEK51240.1"/>
    <property type="molecule type" value="Transcribed_RNA"/>
</dbReference>
<feature type="non-terminal residue" evidence="3">
    <location>
        <position position="1"/>
    </location>
</feature>
<proteinExistence type="predicted"/>
<dbReference type="Pfam" id="PF00017">
    <property type="entry name" value="SH2"/>
    <property type="match status" value="1"/>
</dbReference>
<dbReference type="PROSITE" id="PS50001">
    <property type="entry name" value="SH2"/>
    <property type="match status" value="1"/>
</dbReference>
<dbReference type="Gene3D" id="3.30.505.10">
    <property type="entry name" value="SH2 domain"/>
    <property type="match status" value="1"/>
</dbReference>
<dbReference type="InterPro" id="IPR036860">
    <property type="entry name" value="SH2_dom_sf"/>
</dbReference>
<evidence type="ECO:0000313" key="3">
    <source>
        <dbReference type="EMBL" id="CEK51240.1"/>
    </source>
</evidence>
<protein>
    <recommendedName>
        <fullName evidence="2">SH2 domain-containing protein</fullName>
    </recommendedName>
</protein>
<keyword evidence="1" id="KW-0727">SH2 domain</keyword>
<evidence type="ECO:0000259" key="2">
    <source>
        <dbReference type="PROSITE" id="PS50001"/>
    </source>
</evidence>
<dbReference type="InterPro" id="IPR000980">
    <property type="entry name" value="SH2"/>
</dbReference>
<dbReference type="AlphaFoldDB" id="A0A0B6Y6W8"/>
<feature type="domain" description="SH2" evidence="2">
    <location>
        <begin position="30"/>
        <end position="84"/>
    </location>
</feature>
<feature type="non-terminal residue" evidence="3">
    <location>
        <position position="84"/>
    </location>
</feature>
<dbReference type="InterPro" id="IPR043539">
    <property type="entry name" value="Grb2-like"/>
</dbReference>
<dbReference type="Gene3D" id="2.30.30.40">
    <property type="entry name" value="SH3 Domains"/>
    <property type="match status" value="1"/>
</dbReference>
<reference evidence="3" key="1">
    <citation type="submission" date="2014-12" db="EMBL/GenBank/DDBJ databases">
        <title>Insight into the proteome of Arion vulgaris.</title>
        <authorList>
            <person name="Aradska J."/>
            <person name="Bulat T."/>
            <person name="Smidak R."/>
            <person name="Sarate P."/>
            <person name="Gangsoo J."/>
            <person name="Sialana F."/>
            <person name="Bilban M."/>
            <person name="Lubec G."/>
        </authorList>
    </citation>
    <scope>NUCLEOTIDE SEQUENCE</scope>
    <source>
        <tissue evidence="3">Skin</tissue>
    </source>
</reference>
<accession>A0A0B6Y6W8</accession>
<dbReference type="PANTHER" id="PTHR46037">
    <property type="entry name" value="PROTEIN ENHANCER OF SEVENLESS 2B"/>
    <property type="match status" value="1"/>
</dbReference>
<gene>
    <name evidence="3" type="primary">ORF12902</name>
</gene>
<evidence type="ECO:0000256" key="1">
    <source>
        <dbReference type="PROSITE-ProRule" id="PRU00191"/>
    </source>
</evidence>
<dbReference type="PRINTS" id="PR00401">
    <property type="entry name" value="SH2DOMAIN"/>
</dbReference>
<name>A0A0B6Y6W8_9EUPU</name>
<organism evidence="3">
    <name type="scientific">Arion vulgaris</name>
    <dbReference type="NCBI Taxonomy" id="1028688"/>
    <lineage>
        <taxon>Eukaryota</taxon>
        <taxon>Metazoa</taxon>
        <taxon>Spiralia</taxon>
        <taxon>Lophotrochozoa</taxon>
        <taxon>Mollusca</taxon>
        <taxon>Gastropoda</taxon>
        <taxon>Heterobranchia</taxon>
        <taxon>Euthyneura</taxon>
        <taxon>Panpulmonata</taxon>
        <taxon>Eupulmonata</taxon>
        <taxon>Stylommatophora</taxon>
        <taxon>Helicina</taxon>
        <taxon>Arionoidea</taxon>
        <taxon>Arionidae</taxon>
        <taxon>Arion</taxon>
    </lineage>
</organism>
<dbReference type="SUPFAM" id="SSF55550">
    <property type="entry name" value="SH2 domain"/>
    <property type="match status" value="1"/>
</dbReference>
<sequence length="84" mass="9726">TDDSSWLKAYKGLESGYVPTNYVKIEPHEWYKGPMTRAESERFLLQLDARGNPIYFDGCFVIRRSESDQTSFAVSIKFESTVQH</sequence>